<evidence type="ECO:0000313" key="10">
    <source>
        <dbReference type="Proteomes" id="UP000000559"/>
    </source>
</evidence>
<dbReference type="GeneID" id="3648186"/>
<feature type="compositionally biased region" description="Low complexity" evidence="6">
    <location>
        <begin position="738"/>
        <end position="757"/>
    </location>
</feature>
<dbReference type="STRING" id="237561.A0A1D8PJ04"/>
<gene>
    <name evidence="9" type="ordered locus">CAALFM_C300790WA</name>
    <name evidence="8" type="ordered locus">orf19.12831</name>
</gene>
<dbReference type="GO" id="GO:0051726">
    <property type="term" value="P:regulation of cell cycle"/>
    <property type="evidence" value="ECO:0000318"/>
    <property type="project" value="GO_Central"/>
</dbReference>
<evidence type="ECO:0000256" key="4">
    <source>
        <dbReference type="ARBA" id="ARBA00022777"/>
    </source>
</evidence>
<dbReference type="PANTHER" id="PTHR43895">
    <property type="entry name" value="CALCIUM/CALMODULIN-DEPENDENT PROTEIN KINASE KINASE-RELATED"/>
    <property type="match status" value="1"/>
</dbReference>
<name>A0A1D8PJ04_CANAL</name>
<dbReference type="RefSeq" id="XP_717753.2">
    <property type="nucleotide sequence ID" value="XM_712660.2"/>
</dbReference>
<dbReference type="GO" id="GO:0005737">
    <property type="term" value="C:cytoplasm"/>
    <property type="evidence" value="ECO:0000318"/>
    <property type="project" value="GO_Central"/>
</dbReference>
<evidence type="ECO:0000256" key="2">
    <source>
        <dbReference type="ARBA" id="ARBA00022679"/>
    </source>
</evidence>
<evidence type="ECO:0000256" key="6">
    <source>
        <dbReference type="SAM" id="MobiDB-lite"/>
    </source>
</evidence>
<evidence type="ECO:0000256" key="3">
    <source>
        <dbReference type="ARBA" id="ARBA00022741"/>
    </source>
</evidence>
<dbReference type="Gene3D" id="1.10.510.10">
    <property type="entry name" value="Transferase(Phosphotransferase) domain 1"/>
    <property type="match status" value="1"/>
</dbReference>
<feature type="region of interest" description="Disordered" evidence="6">
    <location>
        <begin position="623"/>
        <end position="702"/>
    </location>
</feature>
<dbReference type="Pfam" id="PF00069">
    <property type="entry name" value="Pkinase"/>
    <property type="match status" value="1"/>
</dbReference>
<accession>A0A1D8PJ04</accession>
<dbReference type="eggNOG" id="KOG0585">
    <property type="taxonomic scope" value="Eukaryota"/>
</dbReference>
<dbReference type="GO" id="GO:0042149">
    <property type="term" value="P:cellular response to glucose starvation"/>
    <property type="evidence" value="ECO:0000318"/>
    <property type="project" value="GO_Central"/>
</dbReference>
<feature type="domain" description="Protein kinase" evidence="7">
    <location>
        <begin position="23"/>
        <end position="350"/>
    </location>
</feature>
<feature type="compositionally biased region" description="Low complexity" evidence="6">
    <location>
        <begin position="409"/>
        <end position="418"/>
    </location>
</feature>
<dbReference type="FunFam" id="1.10.510.10:FF:002079">
    <property type="entry name" value="Serine/threonine-protein kinase, putative"/>
    <property type="match status" value="1"/>
</dbReference>
<dbReference type="PROSITE" id="PS00108">
    <property type="entry name" value="PROTEIN_KINASE_ST"/>
    <property type="match status" value="1"/>
</dbReference>
<evidence type="ECO:0000313" key="9">
    <source>
        <dbReference type="EMBL" id="AOW28128.1"/>
    </source>
</evidence>
<dbReference type="InterPro" id="IPR000719">
    <property type="entry name" value="Prot_kinase_dom"/>
</dbReference>
<feature type="compositionally biased region" description="Polar residues" evidence="6">
    <location>
        <begin position="431"/>
        <end position="442"/>
    </location>
</feature>
<keyword evidence="4 9" id="KW-0418">Kinase</keyword>
<organism evidence="9 10">
    <name type="scientific">Candida albicans (strain SC5314 / ATCC MYA-2876)</name>
    <name type="common">Yeast</name>
    <dbReference type="NCBI Taxonomy" id="237561"/>
    <lineage>
        <taxon>Eukaryota</taxon>
        <taxon>Fungi</taxon>
        <taxon>Dikarya</taxon>
        <taxon>Ascomycota</taxon>
        <taxon>Saccharomycotina</taxon>
        <taxon>Pichiomycetes</taxon>
        <taxon>Debaryomycetaceae</taxon>
        <taxon>Candida/Lodderomyces clade</taxon>
        <taxon>Candida</taxon>
    </lineage>
</organism>
<dbReference type="AlphaFoldDB" id="A0A1D8PJ04"/>
<dbReference type="KEGG" id="cal:CAALFM_C300790WA"/>
<dbReference type="PROSITE" id="PS50011">
    <property type="entry name" value="PROTEIN_KINASE_DOM"/>
    <property type="match status" value="1"/>
</dbReference>
<evidence type="ECO:0000256" key="5">
    <source>
        <dbReference type="ARBA" id="ARBA00022840"/>
    </source>
</evidence>
<evidence type="ECO:0000256" key="1">
    <source>
        <dbReference type="ARBA" id="ARBA00022527"/>
    </source>
</evidence>
<dbReference type="InParanoid" id="A0A1D8PJ04"/>
<feature type="region of interest" description="Disordered" evidence="6">
    <location>
        <begin position="409"/>
        <end position="442"/>
    </location>
</feature>
<dbReference type="OrthoDB" id="68483at2759"/>
<reference evidence="9 10" key="3">
    <citation type="journal article" date="2013" name="Genome Biol.">
        <title>Assembly of a phased diploid Candida albicans genome facilitates allele-specific measurements and provides a simple model for repeat and indel structure.</title>
        <authorList>
            <person name="Muzzey D."/>
            <person name="Schwartz K."/>
            <person name="Weissman J.S."/>
            <person name="Sherlock G."/>
        </authorList>
    </citation>
    <scope>NUCLEOTIDE SEQUENCE [LARGE SCALE GENOMIC DNA]</scope>
    <source>
        <strain evidence="10">SC5314 / ATCC MYA-2876</strain>
    </source>
</reference>
<reference evidence="9 10" key="1">
    <citation type="journal article" date="2004" name="Proc. Natl. Acad. Sci. U.S.A.">
        <title>The diploid genome sequence of Candida albicans.</title>
        <authorList>
            <person name="Jones T."/>
            <person name="Federspiel N.A."/>
            <person name="Chibana H."/>
            <person name="Dungan J."/>
            <person name="Kalman S."/>
            <person name="Magee B.B."/>
            <person name="Newport G."/>
            <person name="Thorstenson Y.R."/>
            <person name="Agabian N."/>
            <person name="Magee P.T."/>
            <person name="Davis R.W."/>
            <person name="Scherer S."/>
        </authorList>
    </citation>
    <scope>NUCLEOTIDE SEQUENCE [LARGE SCALE GENOMIC DNA]</scope>
    <source>
        <strain evidence="10">SC5314 / ATCC MYA-2876</strain>
    </source>
</reference>
<dbReference type="InterPro" id="IPR008271">
    <property type="entry name" value="Ser/Thr_kinase_AS"/>
</dbReference>
<keyword evidence="2" id="KW-0808">Transferase</keyword>
<keyword evidence="10" id="KW-1185">Reference proteome</keyword>
<evidence type="ECO:0000313" key="8">
    <source>
        <dbReference type="CGD" id="CAL0000187386"/>
    </source>
</evidence>
<dbReference type="SMR" id="A0A1D8PJ04"/>
<dbReference type="Proteomes" id="UP000000559">
    <property type="component" value="Chromosome 3"/>
</dbReference>
<dbReference type="EMBL" id="CP017625">
    <property type="protein sequence ID" value="AOW28128.1"/>
    <property type="molecule type" value="Genomic_DNA"/>
</dbReference>
<dbReference type="InterPro" id="IPR011009">
    <property type="entry name" value="Kinase-like_dom_sf"/>
</dbReference>
<dbReference type="CGD" id="CAL0000187386">
    <property type="gene designation" value="orf19.12831"/>
</dbReference>
<sequence length="811" mass="91026">MDTNKLAIVLDPKSNRKIINHRYKIIKKIGQGQYGKVLLGEDVTTTVTSTEKNKSTTISTYVAIKTINRIDKSRLLLVKNSSNNISMKIKREITIMKQCNHPNIVKLYQVIDDLRFDKILLILEYCQYGEIDWKRYNHYREKYRKIDTESTRGNTNSIPQTRLTLNKILRDIINGLEYLHDYKHIIHRDLKPSNLLINQNNTVKISDFGVSLLLENNANDAKELAKIMGTPAFYAPELCQFVNNRFSMVTNEDHAGNKIKISYNIDIWSLGVTLYCLSFNNLPFNGNNEFEMCKNIVKSELQFPLIKHSSKVTENDIQELKCLKDLIKKILVKDPDERISLKEIKVHPFTTFDLSELEKKKFFKFNQNIFKAEDCKKELDVDGAIPASSPQSSSLSKRIKNLFSSKSPVATTATTTTSSPPPATTLPSTPGNSSSKHTPSNLKYNNLSLKELEHVDDLLDSYLDDSSSLGSIEGDDEGVDTSNILGDLDKDTNYDHSPSQLQEKASDLTKNATQVETKHKPQPLDLKQAVTSFPPLPPPRGNFSSSLEVTNNSNDNTSSPVTPINENITTIIGERSPVNNYNGINDNIGDFPKPSRQSFEKQNKSASLASMTYQPTIISLSSPVKTKSESWGGKPNNTSIHNSIGGISDNHKHLNMFEPPSIFRESKPQPPSEGNKSATVGNTENSFGSTSRRNSNTSQHFGYGLSRITSSSSSLNLNAYLTDDDDDNDINSALMPESNRSSSISTRYSLKSIQQQSQPPPPQQQQQDKSQNIEHNEDHDESEEGDSTIIANNYQIMRNYNDMSSYLDGLD</sequence>
<reference evidence="9 10" key="2">
    <citation type="journal article" date="2007" name="Genome Biol.">
        <title>Assembly of the Candida albicans genome into sixteen supercontigs aligned on the eight chromosomes.</title>
        <authorList>
            <person name="van het Hoog M."/>
            <person name="Rast T.J."/>
            <person name="Martchenko M."/>
            <person name="Grindle S."/>
            <person name="Dignard D."/>
            <person name="Hogues H."/>
            <person name="Cuomo C."/>
            <person name="Berriman M."/>
            <person name="Scherer S."/>
            <person name="Magee B.B."/>
            <person name="Whiteway M."/>
            <person name="Chibana H."/>
            <person name="Nantel A."/>
            <person name="Magee P.T."/>
        </authorList>
    </citation>
    <scope>GENOME REANNOTATION</scope>
    <source>
        <strain evidence="10">SC5314 / ATCC MYA-2876</strain>
    </source>
</reference>
<proteinExistence type="predicted"/>
<dbReference type="VEuPathDB" id="FungiDB:C3_00790W_A"/>
<keyword evidence="5" id="KW-0067">ATP-binding</keyword>
<dbReference type="GO" id="GO:0004674">
    <property type="term" value="F:protein serine/threonine kinase activity"/>
    <property type="evidence" value="ECO:0000318"/>
    <property type="project" value="GO_Central"/>
</dbReference>
<feature type="region of interest" description="Disordered" evidence="6">
    <location>
        <begin position="469"/>
        <end position="510"/>
    </location>
</feature>
<dbReference type="GO" id="GO:0005524">
    <property type="term" value="F:ATP binding"/>
    <property type="evidence" value="ECO:0007669"/>
    <property type="project" value="UniProtKB-KW"/>
</dbReference>
<dbReference type="SUPFAM" id="SSF56112">
    <property type="entry name" value="Protein kinase-like (PK-like)"/>
    <property type="match status" value="1"/>
</dbReference>
<keyword evidence="3" id="KW-0547">Nucleotide-binding</keyword>
<dbReference type="CDD" id="cd14008">
    <property type="entry name" value="STKc_LKB1_CaMKK"/>
    <property type="match status" value="1"/>
</dbReference>
<evidence type="ECO:0000259" key="7">
    <source>
        <dbReference type="PROSITE" id="PS50011"/>
    </source>
</evidence>
<protein>
    <submittedName>
        <fullName evidence="9">Serine/threonine protein kinase</fullName>
    </submittedName>
</protein>
<dbReference type="PANTHER" id="PTHR43895:SF152">
    <property type="entry name" value="SERINE_THREONINE-PROTEIN KINASE TOS3"/>
    <property type="match status" value="1"/>
</dbReference>
<feature type="compositionally biased region" description="Polar residues" evidence="6">
    <location>
        <begin position="672"/>
        <end position="700"/>
    </location>
</feature>
<feature type="compositionally biased region" description="Polar residues" evidence="6">
    <location>
        <begin position="495"/>
        <end position="510"/>
    </location>
</feature>
<keyword evidence="1 9" id="KW-0723">Serine/threonine-protein kinase</keyword>
<dbReference type="SMART" id="SM00220">
    <property type="entry name" value="S_TKc"/>
    <property type="match status" value="1"/>
</dbReference>
<feature type="region of interest" description="Disordered" evidence="6">
    <location>
        <begin position="723"/>
        <end position="788"/>
    </location>
</feature>